<dbReference type="SUPFAM" id="SSF56801">
    <property type="entry name" value="Acetyl-CoA synthetase-like"/>
    <property type="match status" value="1"/>
</dbReference>
<dbReference type="InterPro" id="IPR000873">
    <property type="entry name" value="AMP-dep_synth/lig_dom"/>
</dbReference>
<dbReference type="InterPro" id="IPR042099">
    <property type="entry name" value="ANL_N_sf"/>
</dbReference>
<dbReference type="InterPro" id="IPR045851">
    <property type="entry name" value="AMP-bd_C_sf"/>
</dbReference>
<name>A0A1M7LNN4_9FIRM</name>
<keyword evidence="1" id="KW-1133">Transmembrane helix</keyword>
<dbReference type="RefSeq" id="WP_073289531.1">
    <property type="nucleotide sequence ID" value="NZ_FRCP01000017.1"/>
</dbReference>
<dbReference type="Gene3D" id="3.40.50.12780">
    <property type="entry name" value="N-terminal domain of ligase-like"/>
    <property type="match status" value="1"/>
</dbReference>
<gene>
    <name evidence="3" type="ORF">SAMN02746066_03333</name>
</gene>
<feature type="domain" description="AMP-dependent synthetase/ligase" evidence="2">
    <location>
        <begin position="21"/>
        <end position="343"/>
    </location>
</feature>
<protein>
    <submittedName>
        <fullName evidence="3">Long-chain acyl-CoA synthetase</fullName>
    </submittedName>
</protein>
<evidence type="ECO:0000313" key="4">
    <source>
        <dbReference type="Proteomes" id="UP000184038"/>
    </source>
</evidence>
<dbReference type="OrthoDB" id="9803968at2"/>
<accession>A0A1M7LNN4</accession>
<evidence type="ECO:0000313" key="3">
    <source>
        <dbReference type="EMBL" id="SHM79764.1"/>
    </source>
</evidence>
<dbReference type="InterPro" id="IPR020845">
    <property type="entry name" value="AMP-binding_CS"/>
</dbReference>
<organism evidence="3 4">
    <name type="scientific">Anaerosporobacter mobilis DSM 15930</name>
    <dbReference type="NCBI Taxonomy" id="1120996"/>
    <lineage>
        <taxon>Bacteria</taxon>
        <taxon>Bacillati</taxon>
        <taxon>Bacillota</taxon>
        <taxon>Clostridia</taxon>
        <taxon>Lachnospirales</taxon>
        <taxon>Lachnospiraceae</taxon>
        <taxon>Anaerosporobacter</taxon>
    </lineage>
</organism>
<dbReference type="PANTHER" id="PTHR24096:SF267">
    <property type="entry name" value="MALONATE--COA LIGASE ACSF3, MITOCHONDRIAL"/>
    <property type="match status" value="1"/>
</dbReference>
<keyword evidence="1" id="KW-0812">Transmembrane</keyword>
<evidence type="ECO:0000259" key="2">
    <source>
        <dbReference type="Pfam" id="PF00501"/>
    </source>
</evidence>
<dbReference type="Proteomes" id="UP000184038">
    <property type="component" value="Unassembled WGS sequence"/>
</dbReference>
<evidence type="ECO:0000256" key="1">
    <source>
        <dbReference type="SAM" id="Phobius"/>
    </source>
</evidence>
<dbReference type="GO" id="GO:0016405">
    <property type="term" value="F:CoA-ligase activity"/>
    <property type="evidence" value="ECO:0007669"/>
    <property type="project" value="TreeGrafter"/>
</dbReference>
<dbReference type="PANTHER" id="PTHR24096">
    <property type="entry name" value="LONG-CHAIN-FATTY-ACID--COA LIGASE"/>
    <property type="match status" value="1"/>
</dbReference>
<sequence>MYKEEINKQYILKLINNLDMDSIFVVDSINNKQYTYRKLFSLAYEISLKQRKCGVDKYIVLLDNSIELFLFYFSSLFSNKIIIPLDPLKQDDEVNKIIQTHDDSILVNINNVNEFMNFEDMKELTNKMIFYYIRNMDVDKSYLITYTSGSTGNPKGVVHSAFNLFYAAIIMGKSLKYTDNCVFGHIMPMTYMAGILNSIFMPFIMKSKIVIMNRFTAEQALHFWKNVMSYSINTFWFSPTMLHVLLYMDKKGQVKNYFASNKPIISVGTAPLSLELRNKFENKYDVKLLQSYGLSETLFISTECNDDEIKDSSVGKILDNVIIKFDSDNQILVKVPWLMKGYYDCNMSDYMIDDFYKTGDLGVISDNKLFIKGRKKDLIIKGGINISPSDIENKIISISDVSDCYIASIISNNEERIVCWYKSNKILLESEINDIIVKELGKYYKVDYFMKMTEIYKNLNGKVDKNKLISSFYKQFRGEE</sequence>
<dbReference type="EMBL" id="FRCP01000017">
    <property type="protein sequence ID" value="SHM79764.1"/>
    <property type="molecule type" value="Genomic_DNA"/>
</dbReference>
<reference evidence="3 4" key="1">
    <citation type="submission" date="2016-11" db="EMBL/GenBank/DDBJ databases">
        <authorList>
            <person name="Jaros S."/>
            <person name="Januszkiewicz K."/>
            <person name="Wedrychowicz H."/>
        </authorList>
    </citation>
    <scope>NUCLEOTIDE SEQUENCE [LARGE SCALE GENOMIC DNA]</scope>
    <source>
        <strain evidence="3 4">DSM 15930</strain>
    </source>
</reference>
<feature type="transmembrane region" description="Helical" evidence="1">
    <location>
        <begin position="182"/>
        <end position="204"/>
    </location>
</feature>
<dbReference type="STRING" id="1120996.SAMN02746066_03333"/>
<dbReference type="CDD" id="cd04433">
    <property type="entry name" value="AFD_class_I"/>
    <property type="match status" value="1"/>
</dbReference>
<dbReference type="AlphaFoldDB" id="A0A1M7LNN4"/>
<keyword evidence="1" id="KW-0472">Membrane</keyword>
<dbReference type="Gene3D" id="3.30.300.30">
    <property type="match status" value="1"/>
</dbReference>
<keyword evidence="4" id="KW-1185">Reference proteome</keyword>
<dbReference type="Pfam" id="PF00501">
    <property type="entry name" value="AMP-binding"/>
    <property type="match status" value="1"/>
</dbReference>
<dbReference type="PROSITE" id="PS00455">
    <property type="entry name" value="AMP_BINDING"/>
    <property type="match status" value="1"/>
</dbReference>
<proteinExistence type="predicted"/>